<gene>
    <name evidence="4" type="ORF">FBQ73_14335</name>
</gene>
<dbReference type="InterPro" id="IPR001202">
    <property type="entry name" value="WW_dom"/>
</dbReference>
<sequence length="427" mass="44937">MSFRGRQGMDDRLRLAVWAEPVSLSAVYPAVDAVLSGLKAPAARSKNGPAAQPETVMPYSRTPFTLSSVRAAALAAAALYVAGLGAGVTQACTRAVYLGSDGVVITGRSMDWAEDMHTNLWAFPAGMARTGAAGANTPKWVAKYGSLIASGYDVGTADGMNEKGLVANLLYLAESEYAKPDGRPALSISLWAQYVLDNFATVSEAVAALSAEPFVVVTANLPNGDGAQLHLAISDPSGDSAIFEYLGGKLVVHHGRQYQVMTNSPSFDQQLALNSYWEQIGGTVFLPGTNRAADRFARASFFIKAIPTKASPAILTAVPDGTYANQAVASVASVMRSVSVPLGLTTPGEPNIASTLWRTVSDQKDRVYFYDSATSPNSFWVPLDSLDLKAGAPVKKLTLTGGKVYSGNAAARFEPAAPFAFLPVDVK</sequence>
<proteinExistence type="inferred from homology"/>
<evidence type="ECO:0000256" key="2">
    <source>
        <dbReference type="ARBA" id="ARBA00022801"/>
    </source>
</evidence>
<comment type="similarity">
    <text evidence="1">Belongs to the peptidase C59 family.</text>
</comment>
<evidence type="ECO:0000256" key="1">
    <source>
        <dbReference type="ARBA" id="ARBA00006625"/>
    </source>
</evidence>
<organism evidence="4 5">
    <name type="scientific">Xanthobacter autotrophicus</name>
    <dbReference type="NCBI Taxonomy" id="280"/>
    <lineage>
        <taxon>Bacteria</taxon>
        <taxon>Pseudomonadati</taxon>
        <taxon>Pseudomonadota</taxon>
        <taxon>Alphaproteobacteria</taxon>
        <taxon>Hyphomicrobiales</taxon>
        <taxon>Xanthobacteraceae</taxon>
        <taxon>Xanthobacter</taxon>
    </lineage>
</organism>
<keyword evidence="2 4" id="KW-0378">Hydrolase</keyword>
<dbReference type="EMBL" id="VAUP01000031">
    <property type="protein sequence ID" value="TLX42320.1"/>
    <property type="molecule type" value="Genomic_DNA"/>
</dbReference>
<dbReference type="InterPro" id="IPR052193">
    <property type="entry name" value="Peptidase_C59"/>
</dbReference>
<dbReference type="SUPFAM" id="SSF56235">
    <property type="entry name" value="N-terminal nucleophile aminohydrolases (Ntn hydrolases)"/>
    <property type="match status" value="1"/>
</dbReference>
<reference evidence="4 5" key="1">
    <citation type="submission" date="2019-05" db="EMBL/GenBank/DDBJ databases">
        <authorList>
            <person name="Zhou X."/>
        </authorList>
    </citation>
    <scope>NUCLEOTIDE SEQUENCE [LARGE SCALE GENOMIC DNA]</scope>
    <source>
        <strain evidence="4 5">DSM 432</strain>
    </source>
</reference>
<evidence type="ECO:0000313" key="4">
    <source>
        <dbReference type="EMBL" id="TLX42320.1"/>
    </source>
</evidence>
<dbReference type="PANTHER" id="PTHR35527">
    <property type="entry name" value="CHOLOYLGLYCINE HYDROLASE"/>
    <property type="match status" value="1"/>
</dbReference>
<dbReference type="InterPro" id="IPR029132">
    <property type="entry name" value="CBAH/NAAA_C"/>
</dbReference>
<name>A0A6C1KDQ8_XANAU</name>
<dbReference type="Pfam" id="PF02275">
    <property type="entry name" value="CBAH"/>
    <property type="match status" value="1"/>
</dbReference>
<dbReference type="InterPro" id="IPR029055">
    <property type="entry name" value="Ntn_hydrolases_N"/>
</dbReference>
<dbReference type="PROSITE" id="PS01159">
    <property type="entry name" value="WW_DOMAIN_1"/>
    <property type="match status" value="1"/>
</dbReference>
<dbReference type="Gene3D" id="3.60.60.10">
    <property type="entry name" value="Penicillin V Acylase, Chain A"/>
    <property type="match status" value="1"/>
</dbReference>
<dbReference type="PANTHER" id="PTHR35527:SF2">
    <property type="entry name" value="HYDROLASE"/>
    <property type="match status" value="1"/>
</dbReference>
<dbReference type="AlphaFoldDB" id="A0A6C1KDQ8"/>
<evidence type="ECO:0000259" key="3">
    <source>
        <dbReference type="PROSITE" id="PS01159"/>
    </source>
</evidence>
<feature type="domain" description="WW" evidence="3">
    <location>
        <begin position="357"/>
        <end position="382"/>
    </location>
</feature>
<accession>A0A6C1KDQ8</accession>
<evidence type="ECO:0000313" key="5">
    <source>
        <dbReference type="Proteomes" id="UP000305131"/>
    </source>
</evidence>
<dbReference type="GO" id="GO:0016787">
    <property type="term" value="F:hydrolase activity"/>
    <property type="evidence" value="ECO:0007669"/>
    <property type="project" value="UniProtKB-KW"/>
</dbReference>
<dbReference type="Proteomes" id="UP000305131">
    <property type="component" value="Unassembled WGS sequence"/>
</dbReference>
<comment type="caution">
    <text evidence="4">The sequence shown here is derived from an EMBL/GenBank/DDBJ whole genome shotgun (WGS) entry which is preliminary data.</text>
</comment>
<protein>
    <submittedName>
        <fullName evidence="4">Linear amide C-N hydrolase</fullName>
    </submittedName>
</protein>
<dbReference type="OrthoDB" id="1265391at2"/>
<dbReference type="CDD" id="cd01902">
    <property type="entry name" value="Ntn_CGH"/>
    <property type="match status" value="1"/>
</dbReference>